<dbReference type="InterPro" id="IPR038721">
    <property type="entry name" value="IS701-like_DDE_dom"/>
</dbReference>
<dbReference type="EMBL" id="CP009438">
    <property type="protein sequence ID" value="AIR99400.1"/>
    <property type="molecule type" value="Genomic_DNA"/>
</dbReference>
<dbReference type="Pfam" id="PF13546">
    <property type="entry name" value="DDE_5"/>
    <property type="match status" value="1"/>
</dbReference>
<dbReference type="PANTHER" id="PTHR33627:SF1">
    <property type="entry name" value="TRANSPOSASE"/>
    <property type="match status" value="1"/>
</dbReference>
<dbReference type="STRING" id="1907.SGLAU_17185"/>
<dbReference type="eggNOG" id="COG5659">
    <property type="taxonomic scope" value="Bacteria"/>
</dbReference>
<dbReference type="KEGG" id="sgu:SGLAU_17185"/>
<sequence length="393" mass="42841">MTLMRVEPPESPGRRYVPDSIVGDVCAELFASLPRSDQRRKGELYVRGLLRAEGRKSVRNIAAYVGGRAAEQSLHHFVASSTWDWAPVRAALARYLERTLRPRAWVVRPMVISKAGTESVGVAPRFVSGIGQVVNSQQAFGVWAVDEESGCPVNWRLALPGKWRDSIRSVSPHIPESELAASPLDCAVRAARQVQGWTGPPRRPVVLDLQDADPAAVARRFRLAGLPFVCAVRGTVRVGCADPALPGTEGRALAAHQLLLMARTLRRPVTWTDPVTQVPGTSLVAGVRVTLGEGTEPLLLLGEWTDPRGWPQRYWISRLGDMPLGAQLRLARLVGNVDADFARISVPVGLTDFSGRSYEGWHRHTTLASVAHAVRLLTGTDGRRGDQPAELPA</sequence>
<reference evidence="3" key="1">
    <citation type="journal article" date="2015" name="J. Biotechnol.">
        <title>Complete genome sequence of the actinobacterium Streptomyces glaucescens GLA.O (DSM 40922) consisting of a linear chromosome and one linear plasmid.</title>
        <authorList>
            <person name="Ortseifen V."/>
            <person name="Winkler A."/>
            <person name="Albersmeier A."/>
            <person name="Wendler S."/>
            <person name="Puhler A."/>
            <person name="Kalinowski J."/>
            <person name="Ruckert C."/>
        </authorList>
    </citation>
    <scope>NUCLEOTIDE SEQUENCE [LARGE SCALE GENOMIC DNA]</scope>
    <source>
        <strain evidence="3">DSM 40922 / GLA O</strain>
    </source>
</reference>
<evidence type="ECO:0000313" key="2">
    <source>
        <dbReference type="EMBL" id="AIR99400.1"/>
    </source>
</evidence>
<evidence type="ECO:0000259" key="1">
    <source>
        <dbReference type="Pfam" id="PF13546"/>
    </source>
</evidence>
<proteinExistence type="predicted"/>
<dbReference type="AlphaFoldDB" id="A0A089Z0P5"/>
<dbReference type="HOGENOM" id="CLU_033141_3_1_11"/>
<protein>
    <submittedName>
        <fullName evidence="2">Putative transposase</fullName>
    </submittedName>
</protein>
<name>A0A089Z0P5_STRGA</name>
<dbReference type="Proteomes" id="UP000029482">
    <property type="component" value="Chromosome"/>
</dbReference>
<dbReference type="InterPro" id="IPR039365">
    <property type="entry name" value="IS701-like"/>
</dbReference>
<gene>
    <name evidence="2" type="ORF">SGLAU_17185</name>
</gene>
<feature type="domain" description="Transposase IS701-like DDE" evidence="1">
    <location>
        <begin position="28"/>
        <end position="277"/>
    </location>
</feature>
<organism evidence="2 3">
    <name type="scientific">Streptomyces glaucescens</name>
    <dbReference type="NCBI Taxonomy" id="1907"/>
    <lineage>
        <taxon>Bacteria</taxon>
        <taxon>Bacillati</taxon>
        <taxon>Actinomycetota</taxon>
        <taxon>Actinomycetes</taxon>
        <taxon>Kitasatosporales</taxon>
        <taxon>Streptomycetaceae</taxon>
        <taxon>Streptomyces</taxon>
    </lineage>
</organism>
<evidence type="ECO:0000313" key="3">
    <source>
        <dbReference type="Proteomes" id="UP000029482"/>
    </source>
</evidence>
<dbReference type="OrthoDB" id="3657225at2"/>
<dbReference type="PANTHER" id="PTHR33627">
    <property type="entry name" value="TRANSPOSASE"/>
    <property type="match status" value="1"/>
</dbReference>
<keyword evidence="3" id="KW-1185">Reference proteome</keyword>
<accession>A0A089Z0P5</accession>